<dbReference type="Pfam" id="PF04043">
    <property type="entry name" value="PMEI"/>
    <property type="match status" value="1"/>
</dbReference>
<evidence type="ECO:0000256" key="2">
    <source>
        <dbReference type="ARBA" id="ARBA00038471"/>
    </source>
</evidence>
<dbReference type="AlphaFoldDB" id="A0A2P6R441"/>
<dbReference type="Proteomes" id="UP000238479">
    <property type="component" value="Chromosome 4"/>
</dbReference>
<dbReference type="Gramene" id="PRQ41119">
    <property type="protein sequence ID" value="PRQ41119"/>
    <property type="gene ID" value="RchiOBHm_Chr4g0443491"/>
</dbReference>
<dbReference type="InterPro" id="IPR006501">
    <property type="entry name" value="Pectinesterase_inhib_dom"/>
</dbReference>
<dbReference type="GO" id="GO:0046910">
    <property type="term" value="F:pectinesterase inhibitor activity"/>
    <property type="evidence" value="ECO:0007669"/>
    <property type="project" value="UniProtKB-ARBA"/>
</dbReference>
<keyword evidence="1 3" id="KW-0732">Signal</keyword>
<comment type="similarity">
    <text evidence="2">Belongs to the PMEI family.</text>
</comment>
<dbReference type="CDD" id="cd15798">
    <property type="entry name" value="PMEI-like_3"/>
    <property type="match status" value="1"/>
</dbReference>
<feature type="chain" id="PRO_5015113391" evidence="3">
    <location>
        <begin position="27"/>
        <end position="203"/>
    </location>
</feature>
<feature type="signal peptide" evidence="3">
    <location>
        <begin position="1"/>
        <end position="26"/>
    </location>
</feature>
<dbReference type="FunFam" id="1.20.140.40:FF:000005">
    <property type="entry name" value="Pectin methylesterase inhibitor 1"/>
    <property type="match status" value="1"/>
</dbReference>
<dbReference type="GO" id="GO:0030599">
    <property type="term" value="F:pectinesterase activity"/>
    <property type="evidence" value="ECO:0007669"/>
    <property type="project" value="UniProtKB-EC"/>
</dbReference>
<dbReference type="InterPro" id="IPR051955">
    <property type="entry name" value="PME_Inhibitor"/>
</dbReference>
<keyword evidence="5" id="KW-0378">Hydrolase</keyword>
<dbReference type="PANTHER" id="PTHR31080:SF64">
    <property type="entry name" value="PLANT INVERTASE_PECTIN METHYLESTERASE INHIBITOR SUPERFAMILY PROTEIN"/>
    <property type="match status" value="1"/>
</dbReference>
<evidence type="ECO:0000259" key="4">
    <source>
        <dbReference type="SMART" id="SM00856"/>
    </source>
</evidence>
<dbReference type="InterPro" id="IPR035513">
    <property type="entry name" value="Invertase/methylesterase_inhib"/>
</dbReference>
<protein>
    <submittedName>
        <fullName evidence="5">Putative pectinesterase</fullName>
        <ecNumber evidence="5">3.1.1.11</ecNumber>
    </submittedName>
</protein>
<gene>
    <name evidence="5" type="ORF">RchiOBHm_Chr4g0443491</name>
</gene>
<dbReference type="OrthoDB" id="1430376at2759"/>
<reference evidence="5 6" key="1">
    <citation type="journal article" date="2018" name="Nat. Genet.">
        <title>The Rosa genome provides new insights in the design of modern roses.</title>
        <authorList>
            <person name="Bendahmane M."/>
        </authorList>
    </citation>
    <scope>NUCLEOTIDE SEQUENCE [LARGE SCALE GENOMIC DNA]</scope>
    <source>
        <strain evidence="6">cv. Old Blush</strain>
    </source>
</reference>
<feature type="domain" description="Pectinesterase inhibitor" evidence="4">
    <location>
        <begin position="35"/>
        <end position="194"/>
    </location>
</feature>
<dbReference type="NCBIfam" id="TIGR01614">
    <property type="entry name" value="PME_inhib"/>
    <property type="match status" value="1"/>
</dbReference>
<evidence type="ECO:0000256" key="3">
    <source>
        <dbReference type="SAM" id="SignalP"/>
    </source>
</evidence>
<dbReference type="SUPFAM" id="SSF101148">
    <property type="entry name" value="Plant invertase/pectin methylesterase inhibitor"/>
    <property type="match status" value="1"/>
</dbReference>
<proteinExistence type="inferred from homology"/>
<dbReference type="PANTHER" id="PTHR31080">
    <property type="entry name" value="PECTINESTERASE INHIBITOR-LIKE"/>
    <property type="match status" value="1"/>
</dbReference>
<evidence type="ECO:0000313" key="6">
    <source>
        <dbReference type="Proteomes" id="UP000238479"/>
    </source>
</evidence>
<dbReference type="STRING" id="74649.A0A2P6R441"/>
<dbReference type="Gene3D" id="1.20.140.40">
    <property type="entry name" value="Invertase/pectin methylesterase inhibitor family protein"/>
    <property type="match status" value="1"/>
</dbReference>
<name>A0A2P6R441_ROSCH</name>
<keyword evidence="6" id="KW-1185">Reference proteome</keyword>
<dbReference type="SMART" id="SM00856">
    <property type="entry name" value="PMEI"/>
    <property type="match status" value="1"/>
</dbReference>
<accession>A0A2P6R441</accession>
<dbReference type="EMBL" id="PDCK01000042">
    <property type="protein sequence ID" value="PRQ41119.1"/>
    <property type="molecule type" value="Genomic_DNA"/>
</dbReference>
<organism evidence="5 6">
    <name type="scientific">Rosa chinensis</name>
    <name type="common">China rose</name>
    <dbReference type="NCBI Taxonomy" id="74649"/>
    <lineage>
        <taxon>Eukaryota</taxon>
        <taxon>Viridiplantae</taxon>
        <taxon>Streptophyta</taxon>
        <taxon>Embryophyta</taxon>
        <taxon>Tracheophyta</taxon>
        <taxon>Spermatophyta</taxon>
        <taxon>Magnoliopsida</taxon>
        <taxon>eudicotyledons</taxon>
        <taxon>Gunneridae</taxon>
        <taxon>Pentapetalae</taxon>
        <taxon>rosids</taxon>
        <taxon>fabids</taxon>
        <taxon>Rosales</taxon>
        <taxon>Rosaceae</taxon>
        <taxon>Rosoideae</taxon>
        <taxon>Rosoideae incertae sedis</taxon>
        <taxon>Rosa</taxon>
    </lineage>
</organism>
<dbReference type="OMA" id="RFQMGNI"/>
<dbReference type="EC" id="3.1.1.11" evidence="5"/>
<evidence type="ECO:0000313" key="5">
    <source>
        <dbReference type="EMBL" id="PRQ41119.1"/>
    </source>
</evidence>
<comment type="caution">
    <text evidence="5">The sequence shown here is derived from an EMBL/GenBank/DDBJ whole genome shotgun (WGS) entry which is preliminary data.</text>
</comment>
<sequence length="203" mass="21864">MKNHLPLTSLSLLIFLFLLRSPPAVGFPSPAPSTNDSDFIRTSCGTTLYPELCYSSLSRYANAVQSNPSQLAKVAIGVSLSNAKRMAAFVSNLSRHADYGSDHRATAALHDCFSNFDDAVDQIRDSLRQMKSLGSAPGSVRFQMSNVQTWMSAALTDQDTCTDGFQDVPDGSVKSDVVNKVEKVKKVTSNALALVNRVAEKGG</sequence>
<evidence type="ECO:0000256" key="1">
    <source>
        <dbReference type="ARBA" id="ARBA00022729"/>
    </source>
</evidence>